<dbReference type="RefSeq" id="WP_074211732.1">
    <property type="nucleotide sequence ID" value="NZ_BJOI01000039.1"/>
</dbReference>
<dbReference type="Proteomes" id="UP000185024">
    <property type="component" value="Unassembled WGS sequence"/>
</dbReference>
<proteinExistence type="predicted"/>
<protein>
    <submittedName>
        <fullName evidence="1">Uncharacterized protein</fullName>
    </submittedName>
</protein>
<sequence>MSERSTRQARQLVRRLARDCNLEWPGGEENAALLYDRSTRRWELRCIDSTPSPVIRGPTPVTHLLRDGFVLIRWPDDQIELFHVETVHSQLRHRLEKAEVAQAGA</sequence>
<gene>
    <name evidence="1" type="ORF">SAMN05878438_3853</name>
</gene>
<evidence type="ECO:0000313" key="2">
    <source>
        <dbReference type="Proteomes" id="UP000185024"/>
    </source>
</evidence>
<reference evidence="1 2" key="1">
    <citation type="submission" date="2016-11" db="EMBL/GenBank/DDBJ databases">
        <authorList>
            <person name="Jaros S."/>
            <person name="Januszkiewicz K."/>
            <person name="Wedrychowicz H."/>
        </authorList>
    </citation>
    <scope>NUCLEOTIDE SEQUENCE [LARGE SCALE GENOMIC DNA]</scope>
    <source>
        <strain evidence="1 2">ACAM 239</strain>
    </source>
</reference>
<name>A0A1N6K2N5_9GAMM</name>
<dbReference type="GeneID" id="97277409"/>
<organism evidence="1 2">
    <name type="scientific">Vreelandella aquamarina</name>
    <dbReference type="NCBI Taxonomy" id="77097"/>
    <lineage>
        <taxon>Bacteria</taxon>
        <taxon>Pseudomonadati</taxon>
        <taxon>Pseudomonadota</taxon>
        <taxon>Gammaproteobacteria</taxon>
        <taxon>Oceanospirillales</taxon>
        <taxon>Halomonadaceae</taxon>
        <taxon>Vreelandella</taxon>
    </lineage>
</organism>
<accession>A0A1N6K2N5</accession>
<evidence type="ECO:0000313" key="1">
    <source>
        <dbReference type="EMBL" id="SIN88882.1"/>
    </source>
</evidence>
<dbReference type="AlphaFoldDB" id="A0A1N6K2N5"/>
<dbReference type="EMBL" id="FSQX01000002">
    <property type="protein sequence ID" value="SIN88882.1"/>
    <property type="molecule type" value="Genomic_DNA"/>
</dbReference>